<dbReference type="GO" id="GO:0005524">
    <property type="term" value="F:ATP binding"/>
    <property type="evidence" value="ECO:0007669"/>
    <property type="project" value="InterPro"/>
</dbReference>
<dbReference type="PROSITE" id="PS00108">
    <property type="entry name" value="PROTEIN_KINASE_ST"/>
    <property type="match status" value="1"/>
</dbReference>
<dbReference type="InterPro" id="IPR000719">
    <property type="entry name" value="Prot_kinase_dom"/>
</dbReference>
<feature type="region of interest" description="Disordered" evidence="1">
    <location>
        <begin position="167"/>
        <end position="195"/>
    </location>
</feature>
<feature type="domain" description="Protein kinase" evidence="2">
    <location>
        <begin position="238"/>
        <end position="529"/>
    </location>
</feature>
<dbReference type="PANTHER" id="PTHR44329">
    <property type="entry name" value="SERINE/THREONINE-PROTEIN KINASE TNNI3K-RELATED"/>
    <property type="match status" value="1"/>
</dbReference>
<dbReference type="GO" id="GO:0004674">
    <property type="term" value="F:protein serine/threonine kinase activity"/>
    <property type="evidence" value="ECO:0007669"/>
    <property type="project" value="TreeGrafter"/>
</dbReference>
<dbReference type="SUPFAM" id="SSF56112">
    <property type="entry name" value="Protein kinase-like (PK-like)"/>
    <property type="match status" value="1"/>
</dbReference>
<dbReference type="InterPro" id="IPR008271">
    <property type="entry name" value="Ser/Thr_kinase_AS"/>
</dbReference>
<dbReference type="InterPro" id="IPR011009">
    <property type="entry name" value="Kinase-like_dom_sf"/>
</dbReference>
<feature type="region of interest" description="Disordered" evidence="1">
    <location>
        <begin position="53"/>
        <end position="73"/>
    </location>
</feature>
<dbReference type="HOGENOM" id="CLU_560275_0_0_1"/>
<dbReference type="InterPro" id="IPR001245">
    <property type="entry name" value="Ser-Thr/Tyr_kinase_cat_dom"/>
</dbReference>
<dbReference type="PANTHER" id="PTHR44329:SF261">
    <property type="entry name" value="ZINC FINGER CONTAINING PROTEIN KINASE-RELATED"/>
    <property type="match status" value="1"/>
</dbReference>
<evidence type="ECO:0000259" key="2">
    <source>
        <dbReference type="PROSITE" id="PS50011"/>
    </source>
</evidence>
<name>B0DN28_LACBS</name>
<dbReference type="Proteomes" id="UP000001194">
    <property type="component" value="Unassembled WGS sequence"/>
</dbReference>
<evidence type="ECO:0000256" key="1">
    <source>
        <dbReference type="SAM" id="MobiDB-lite"/>
    </source>
</evidence>
<dbReference type="STRING" id="486041.B0DN28"/>
<feature type="compositionally biased region" description="Low complexity" evidence="1">
    <location>
        <begin position="55"/>
        <end position="73"/>
    </location>
</feature>
<dbReference type="KEGG" id="lbc:LACBIDRAFT_306303"/>
<dbReference type="OrthoDB" id="346907at2759"/>
<gene>
    <name evidence="3" type="ORF">LACBIDRAFT_306303</name>
</gene>
<evidence type="ECO:0000313" key="4">
    <source>
        <dbReference type="Proteomes" id="UP000001194"/>
    </source>
</evidence>
<protein>
    <submittedName>
        <fullName evidence="3">Predicted protein</fullName>
    </submittedName>
</protein>
<dbReference type="AlphaFoldDB" id="B0DN28"/>
<sequence length="529" mass="57828">MAQARAASNYKPIQTLAKVLGTTSAAMMPTMPRCDSPQPLPWTTGSFPRFYPGRPVRSPSSSPPSLDSSICSEAPSTLSDSSISLITPESSLLLDRDTAGVYNYVPTEDFKPSSPSLVCASPGRLPHLILVALKDELPVCRSHGLVSEEVALDNFFVDDSVAQPNPATGTLSSFSHTGNEKQFGMGDENTTPRSPDARCPVFDEKIGLGPPPCMTDTPRMLQRIPSDPVCDLSDEVETTEQFSVAHGGFSDIYKGVWAKPFGGEKGKTVVAIKLLRAFTRQEVDPVRARKRLNREVYVWNRLVHHNIARFYGISFRLGGRPSIVMQWYQNGTVPDYIDTQLRVNGVEVDRLSLVRDIAQGLGYLHSLVPPVVHGDLKGNNTLVNDDGHAMLTDFGLAKVIEELAGPTGNTTSSCAGSVRWQAPELIFDTGSDQDDYMGDAPKPSSPTPASDVWSFGCTAYEIMSGKIPYHTRLHDWTVIQAIVEKQCPVPHEEGVLESNGLMSILHGCWQYDAGKRPEMGEVLRRLQSI</sequence>
<dbReference type="InterPro" id="IPR051681">
    <property type="entry name" value="Ser/Thr_Kinases-Pseudokinases"/>
</dbReference>
<dbReference type="EMBL" id="DS547120">
    <property type="protein sequence ID" value="EDR03980.1"/>
    <property type="molecule type" value="Genomic_DNA"/>
</dbReference>
<feature type="compositionally biased region" description="Polar residues" evidence="1">
    <location>
        <begin position="167"/>
        <end position="177"/>
    </location>
</feature>
<proteinExistence type="predicted"/>
<evidence type="ECO:0000313" key="3">
    <source>
        <dbReference type="EMBL" id="EDR03980.1"/>
    </source>
</evidence>
<dbReference type="PROSITE" id="PS50011">
    <property type="entry name" value="PROTEIN_KINASE_DOM"/>
    <property type="match status" value="1"/>
</dbReference>
<keyword evidence="4" id="KW-1185">Reference proteome</keyword>
<organism evidence="4">
    <name type="scientific">Laccaria bicolor (strain S238N-H82 / ATCC MYA-4686)</name>
    <name type="common">Bicoloured deceiver</name>
    <name type="synonym">Laccaria laccata var. bicolor</name>
    <dbReference type="NCBI Taxonomy" id="486041"/>
    <lineage>
        <taxon>Eukaryota</taxon>
        <taxon>Fungi</taxon>
        <taxon>Dikarya</taxon>
        <taxon>Basidiomycota</taxon>
        <taxon>Agaricomycotina</taxon>
        <taxon>Agaricomycetes</taxon>
        <taxon>Agaricomycetidae</taxon>
        <taxon>Agaricales</taxon>
        <taxon>Agaricineae</taxon>
        <taxon>Hydnangiaceae</taxon>
        <taxon>Laccaria</taxon>
    </lineage>
</organism>
<dbReference type="Pfam" id="PF07714">
    <property type="entry name" value="PK_Tyr_Ser-Thr"/>
    <property type="match status" value="1"/>
</dbReference>
<dbReference type="RefSeq" id="XP_001885235.1">
    <property type="nucleotide sequence ID" value="XM_001885200.1"/>
</dbReference>
<dbReference type="SMART" id="SM00220">
    <property type="entry name" value="S_TKc"/>
    <property type="match status" value="1"/>
</dbReference>
<dbReference type="Gene3D" id="1.10.510.10">
    <property type="entry name" value="Transferase(Phosphotransferase) domain 1"/>
    <property type="match status" value="1"/>
</dbReference>
<dbReference type="InParanoid" id="B0DN28"/>
<reference evidence="3 4" key="1">
    <citation type="journal article" date="2008" name="Nature">
        <title>The genome of Laccaria bicolor provides insights into mycorrhizal symbiosis.</title>
        <authorList>
            <person name="Martin F."/>
            <person name="Aerts A."/>
            <person name="Ahren D."/>
            <person name="Brun A."/>
            <person name="Danchin E.G.J."/>
            <person name="Duchaussoy F."/>
            <person name="Gibon J."/>
            <person name="Kohler A."/>
            <person name="Lindquist E."/>
            <person name="Pereda V."/>
            <person name="Salamov A."/>
            <person name="Shapiro H.J."/>
            <person name="Wuyts J."/>
            <person name="Blaudez D."/>
            <person name="Buee M."/>
            <person name="Brokstein P."/>
            <person name="Canbaeck B."/>
            <person name="Cohen D."/>
            <person name="Courty P.E."/>
            <person name="Coutinho P.M."/>
            <person name="Delaruelle C."/>
            <person name="Detter J.C."/>
            <person name="Deveau A."/>
            <person name="DiFazio S."/>
            <person name="Duplessis S."/>
            <person name="Fraissinet-Tachet L."/>
            <person name="Lucic E."/>
            <person name="Frey-Klett P."/>
            <person name="Fourrey C."/>
            <person name="Feussner I."/>
            <person name="Gay G."/>
            <person name="Grimwood J."/>
            <person name="Hoegger P.J."/>
            <person name="Jain P."/>
            <person name="Kilaru S."/>
            <person name="Labbe J."/>
            <person name="Lin Y.C."/>
            <person name="Legue V."/>
            <person name="Le Tacon F."/>
            <person name="Marmeisse R."/>
            <person name="Melayah D."/>
            <person name="Montanini B."/>
            <person name="Muratet M."/>
            <person name="Nehls U."/>
            <person name="Niculita-Hirzel H."/>
            <person name="Oudot-Le Secq M.P."/>
            <person name="Peter M."/>
            <person name="Quesneville H."/>
            <person name="Rajashekar B."/>
            <person name="Reich M."/>
            <person name="Rouhier N."/>
            <person name="Schmutz J."/>
            <person name="Yin T."/>
            <person name="Chalot M."/>
            <person name="Henrissat B."/>
            <person name="Kuees U."/>
            <person name="Lucas S."/>
            <person name="Van de Peer Y."/>
            <person name="Podila G.K."/>
            <person name="Polle A."/>
            <person name="Pukkila P.J."/>
            <person name="Richardson P.M."/>
            <person name="Rouze P."/>
            <person name="Sanders I.R."/>
            <person name="Stajich J.E."/>
            <person name="Tunlid A."/>
            <person name="Tuskan G."/>
            <person name="Grigoriev I.V."/>
        </authorList>
    </citation>
    <scope>NUCLEOTIDE SEQUENCE [LARGE SCALE GENOMIC DNA]</scope>
    <source>
        <strain evidence="4">S238N-H82 / ATCC MYA-4686</strain>
    </source>
</reference>
<dbReference type="GeneID" id="6080888"/>
<accession>B0DN28</accession>